<evidence type="ECO:0000313" key="2">
    <source>
        <dbReference type="EMBL" id="KAJ4458935.1"/>
    </source>
</evidence>
<feature type="compositionally biased region" description="Pro residues" evidence="1">
    <location>
        <begin position="150"/>
        <end position="159"/>
    </location>
</feature>
<protein>
    <submittedName>
        <fullName evidence="2">Uncharacterized protein</fullName>
    </submittedName>
</protein>
<name>A0ABQ8UI76_9EUKA</name>
<keyword evidence="3" id="KW-1185">Reference proteome</keyword>
<feature type="compositionally biased region" description="Pro residues" evidence="1">
    <location>
        <begin position="169"/>
        <end position="178"/>
    </location>
</feature>
<dbReference type="Proteomes" id="UP001141327">
    <property type="component" value="Unassembled WGS sequence"/>
</dbReference>
<dbReference type="EMBL" id="JAPMOS010000024">
    <property type="protein sequence ID" value="KAJ4458935.1"/>
    <property type="molecule type" value="Genomic_DNA"/>
</dbReference>
<accession>A0ABQ8UI76</accession>
<dbReference type="Pfam" id="PF13563">
    <property type="entry name" value="2_5_RNA_ligase2"/>
    <property type="match status" value="1"/>
</dbReference>
<evidence type="ECO:0000256" key="1">
    <source>
        <dbReference type="SAM" id="MobiDB-lite"/>
    </source>
</evidence>
<proteinExistence type="predicted"/>
<feature type="region of interest" description="Disordered" evidence="1">
    <location>
        <begin position="136"/>
        <end position="184"/>
    </location>
</feature>
<comment type="caution">
    <text evidence="2">The sequence shown here is derived from an EMBL/GenBank/DDBJ whole genome shotgun (WGS) entry which is preliminary data.</text>
</comment>
<reference evidence="2" key="1">
    <citation type="journal article" date="2022" name="bioRxiv">
        <title>Genomics of Preaxostyla Flagellates Illuminates Evolutionary Transitions and the Path Towards Mitochondrial Loss.</title>
        <authorList>
            <person name="Novak L.V.F."/>
            <person name="Treitli S.C."/>
            <person name="Pyrih J."/>
            <person name="Halakuc P."/>
            <person name="Pipaliya S.V."/>
            <person name="Vacek V."/>
            <person name="Brzon O."/>
            <person name="Soukal P."/>
            <person name="Eme L."/>
            <person name="Dacks J.B."/>
            <person name="Karnkowska A."/>
            <person name="Elias M."/>
            <person name="Hampl V."/>
        </authorList>
    </citation>
    <scope>NUCLEOTIDE SEQUENCE</scope>
    <source>
        <strain evidence="2">RCP-MX</strain>
    </source>
</reference>
<gene>
    <name evidence="2" type="ORF">PAPYR_5217</name>
</gene>
<dbReference type="Gene3D" id="3.90.1140.10">
    <property type="entry name" value="Cyclic phosphodiesterase"/>
    <property type="match status" value="1"/>
</dbReference>
<sequence>MFPFRAATEFSTLIPQFHSALASVRPSEVTLSEVSQFKTSYSSSVFLKADPTDFFSEIQQRLLEVVPNCSDMCEGFAPQVVLGQARRAPDLATLHTHAAEHITLPMRFPVAHVALLWRPSESGPFQIGALIPLGGAPMSTQPPEEWAPLFAPPPPPPWPRHGRQHRRPSPSPPAPAPAPTSVDPPATAAAIAAAAAAAAAAPRPAAAATASPAPEIATTSAPGPVRPELLPYFGPAAHGYLTGQFESPLFRQARQTPQQMQQQQQRYQEWRTFLVRHQQEAERAAALKKN</sequence>
<evidence type="ECO:0000313" key="3">
    <source>
        <dbReference type="Proteomes" id="UP001141327"/>
    </source>
</evidence>
<organism evidence="2 3">
    <name type="scientific">Paratrimastix pyriformis</name>
    <dbReference type="NCBI Taxonomy" id="342808"/>
    <lineage>
        <taxon>Eukaryota</taxon>
        <taxon>Metamonada</taxon>
        <taxon>Preaxostyla</taxon>
        <taxon>Paratrimastigidae</taxon>
        <taxon>Paratrimastix</taxon>
    </lineage>
</organism>